<evidence type="ECO:0008006" key="4">
    <source>
        <dbReference type="Google" id="ProtNLM"/>
    </source>
</evidence>
<keyword evidence="3" id="KW-1185">Reference proteome</keyword>
<feature type="signal peptide" evidence="1">
    <location>
        <begin position="1"/>
        <end position="17"/>
    </location>
</feature>
<comment type="caution">
    <text evidence="2">The sequence shown here is derived from an EMBL/GenBank/DDBJ whole genome shotgun (WGS) entry which is preliminary data.</text>
</comment>
<evidence type="ECO:0000313" key="3">
    <source>
        <dbReference type="Proteomes" id="UP000317176"/>
    </source>
</evidence>
<dbReference type="RefSeq" id="WP_231088502.1">
    <property type="nucleotide sequence ID" value="NZ_CP088014.1"/>
</dbReference>
<feature type="chain" id="PRO_5022061100" description="Secreted protein" evidence="1">
    <location>
        <begin position="18"/>
        <end position="146"/>
    </location>
</feature>
<evidence type="ECO:0000256" key="1">
    <source>
        <dbReference type="SAM" id="SignalP"/>
    </source>
</evidence>
<keyword evidence="1" id="KW-0732">Signal</keyword>
<dbReference type="EMBL" id="VLKL01000012">
    <property type="protein sequence ID" value="TWI01994.1"/>
    <property type="molecule type" value="Genomic_DNA"/>
</dbReference>
<organism evidence="2 3">
    <name type="scientific">Bradyrhizobium daqingense</name>
    <dbReference type="NCBI Taxonomy" id="993502"/>
    <lineage>
        <taxon>Bacteria</taxon>
        <taxon>Pseudomonadati</taxon>
        <taxon>Pseudomonadota</taxon>
        <taxon>Alphaproteobacteria</taxon>
        <taxon>Hyphomicrobiales</taxon>
        <taxon>Nitrobacteraceae</taxon>
        <taxon>Bradyrhizobium</taxon>
    </lineage>
</organism>
<dbReference type="Proteomes" id="UP000317176">
    <property type="component" value="Unassembled WGS sequence"/>
</dbReference>
<proteinExistence type="predicted"/>
<dbReference type="AlphaFoldDB" id="A0A562L3G3"/>
<gene>
    <name evidence="2" type="ORF">IQ17_04353</name>
</gene>
<name>A0A562L3G3_9BRAD</name>
<accession>A0A562L3G3</accession>
<protein>
    <recommendedName>
        <fullName evidence="4">Secreted protein</fullName>
    </recommendedName>
</protein>
<evidence type="ECO:0000313" key="2">
    <source>
        <dbReference type="EMBL" id="TWI01994.1"/>
    </source>
</evidence>
<reference evidence="2 3" key="1">
    <citation type="journal article" date="2015" name="Stand. Genomic Sci.">
        <title>Genomic Encyclopedia of Bacterial and Archaeal Type Strains, Phase III: the genomes of soil and plant-associated and newly described type strains.</title>
        <authorList>
            <person name="Whitman W.B."/>
            <person name="Woyke T."/>
            <person name="Klenk H.P."/>
            <person name="Zhou Y."/>
            <person name="Lilburn T.G."/>
            <person name="Beck B.J."/>
            <person name="De Vos P."/>
            <person name="Vandamme P."/>
            <person name="Eisen J.A."/>
            <person name="Garrity G."/>
            <person name="Hugenholtz P."/>
            <person name="Kyrpides N.C."/>
        </authorList>
    </citation>
    <scope>NUCLEOTIDE SEQUENCE [LARGE SCALE GENOMIC DNA]</scope>
    <source>
        <strain evidence="2 3">CGMCC 1.10947</strain>
    </source>
</reference>
<sequence length="146" mass="15049">MVLLLLPLTTAIPSLLADVMDALSKTRIAPFDAASNMTPAKVGSFTEVAVPSPMLTVTPLATGAVLTRVLPAPVQAIESPDWSAVCEPLPVITQAAAAGAVNHGSVVPAAAALSAVLKRTACRRCVFARRAFGEVVQSFQGNCKLL</sequence>